<organism evidence="2 3">
    <name type="scientific">Pristionchus mayeri</name>
    <dbReference type="NCBI Taxonomy" id="1317129"/>
    <lineage>
        <taxon>Eukaryota</taxon>
        <taxon>Metazoa</taxon>
        <taxon>Ecdysozoa</taxon>
        <taxon>Nematoda</taxon>
        <taxon>Chromadorea</taxon>
        <taxon>Rhabditida</taxon>
        <taxon>Rhabditina</taxon>
        <taxon>Diplogasteromorpha</taxon>
        <taxon>Diplogasteroidea</taxon>
        <taxon>Neodiplogasteridae</taxon>
        <taxon>Pristionchus</taxon>
    </lineage>
</organism>
<accession>A0AAN5D7W9</accession>
<feature type="region of interest" description="Disordered" evidence="1">
    <location>
        <begin position="112"/>
        <end position="141"/>
    </location>
</feature>
<feature type="non-terminal residue" evidence="2">
    <location>
        <position position="1"/>
    </location>
</feature>
<sequence length="226" mass="25505">TANHLPLDEGRPHPSPHYEHIDENELLYGEGISSPVTETHLEMLASHLDQEIESVKKDVSKLRKSVLSEIQNVKNDLSSMSLTLSAILTQVSKASPSSLPISHHSPRVLLPPRAHFRTPNSLERVTPRDRSRSPISQRVTPSKPLHVTQTIKCSFCSSICHYTRQCTIIKSVASRVSLMQPGQCLRCFRLMNSAHSANSEPDPCKRWCVDEAGRVLRHMDWFCERN</sequence>
<comment type="caution">
    <text evidence="2">The sequence shown here is derived from an EMBL/GenBank/DDBJ whole genome shotgun (WGS) entry which is preliminary data.</text>
</comment>
<evidence type="ECO:0000256" key="1">
    <source>
        <dbReference type="SAM" id="MobiDB-lite"/>
    </source>
</evidence>
<proteinExistence type="predicted"/>
<dbReference type="AlphaFoldDB" id="A0AAN5D7W9"/>
<feature type="non-terminal residue" evidence="2">
    <location>
        <position position="226"/>
    </location>
</feature>
<dbReference type="Proteomes" id="UP001328107">
    <property type="component" value="Unassembled WGS sequence"/>
</dbReference>
<name>A0AAN5D7W9_9BILA</name>
<dbReference type="EMBL" id="BTRK01000006">
    <property type="protein sequence ID" value="GMR57695.1"/>
    <property type="molecule type" value="Genomic_DNA"/>
</dbReference>
<evidence type="ECO:0000313" key="3">
    <source>
        <dbReference type="Proteomes" id="UP001328107"/>
    </source>
</evidence>
<protein>
    <submittedName>
        <fullName evidence="2">Uncharacterized protein</fullName>
    </submittedName>
</protein>
<keyword evidence="3" id="KW-1185">Reference proteome</keyword>
<reference evidence="3" key="1">
    <citation type="submission" date="2022-10" db="EMBL/GenBank/DDBJ databases">
        <title>Genome assembly of Pristionchus species.</title>
        <authorList>
            <person name="Yoshida K."/>
            <person name="Sommer R.J."/>
        </authorList>
    </citation>
    <scope>NUCLEOTIDE SEQUENCE [LARGE SCALE GENOMIC DNA]</scope>
    <source>
        <strain evidence="3">RS5460</strain>
    </source>
</reference>
<gene>
    <name evidence="2" type="ORF">PMAYCL1PPCAC_27890</name>
</gene>
<evidence type="ECO:0000313" key="2">
    <source>
        <dbReference type="EMBL" id="GMR57695.1"/>
    </source>
</evidence>